<evidence type="ECO:0000256" key="1">
    <source>
        <dbReference type="ARBA" id="ARBA00004651"/>
    </source>
</evidence>
<protein>
    <submittedName>
        <fullName evidence="7">OFA family oxalate/formate antiporter-like MFS transporter</fullName>
    </submittedName>
</protein>
<keyword evidence="3 5" id="KW-1133">Transmembrane helix</keyword>
<dbReference type="PANTHER" id="PTHR11360">
    <property type="entry name" value="MONOCARBOXYLATE TRANSPORTER"/>
    <property type="match status" value="1"/>
</dbReference>
<dbReference type="GO" id="GO:0005886">
    <property type="term" value="C:plasma membrane"/>
    <property type="evidence" value="ECO:0007669"/>
    <property type="project" value="UniProtKB-SubCell"/>
</dbReference>
<evidence type="ECO:0000256" key="2">
    <source>
        <dbReference type="ARBA" id="ARBA00022692"/>
    </source>
</evidence>
<comment type="caution">
    <text evidence="7">The sequence shown here is derived from an EMBL/GenBank/DDBJ whole genome shotgun (WGS) entry which is preliminary data.</text>
</comment>
<dbReference type="OrthoDB" id="9793415at2"/>
<comment type="subcellular location">
    <subcellularLocation>
        <location evidence="1">Cell membrane</location>
        <topology evidence="1">Multi-pass membrane protein</topology>
    </subcellularLocation>
</comment>
<keyword evidence="8" id="KW-1185">Reference proteome</keyword>
<accession>A0A561UL51</accession>
<feature type="transmembrane region" description="Helical" evidence="5">
    <location>
        <begin position="258"/>
        <end position="283"/>
    </location>
</feature>
<dbReference type="Gene3D" id="1.20.1250.20">
    <property type="entry name" value="MFS general substrate transporter like domains"/>
    <property type="match status" value="2"/>
</dbReference>
<feature type="transmembrane region" description="Helical" evidence="5">
    <location>
        <begin position="208"/>
        <end position="229"/>
    </location>
</feature>
<gene>
    <name evidence="7" type="ORF">FHX73_113953</name>
</gene>
<dbReference type="AlphaFoldDB" id="A0A561UL51"/>
<feature type="transmembrane region" description="Helical" evidence="5">
    <location>
        <begin position="140"/>
        <end position="162"/>
    </location>
</feature>
<dbReference type="InterPro" id="IPR050327">
    <property type="entry name" value="Proton-linked_MCT"/>
</dbReference>
<sequence>MRPTALLLNRATATPPPLPTRPPLARRVGRRRGLLAAAVVVNQLAYGAVYSWSILSAGLQSPTGGFALGRDEAGLPFATAHAVVFIGTVLGGLLLTVRQRPDGTPGTRSRQSPRRIAALAGLLYAGGYLLAGCAHGRSDFWLVLLGYGGISGVGLGLGYIVPTTMLQRWFPGHRALAAGVATGGFGLGSVLSAPLFRLLVAHFAADPARVLLVLGAVFLVTTLGGAAFFGDPPVLAALPAQSGAAGLRPAQALRTRHWYLLTLILFCNTAAGISMLSVVAPAAGSLTGLGPAMAAVLTGVLGVFNTVGRPLWGWLSGRTGLLNAFVLMLLAQGIGLLALSQARSPWLFLAVAALICLCFGGGFATMPAVVSEFFGLAHAGAVYGLMLIGWGMAGLAGPLTVAWLAARYSYSAAFLVLGAATVAAALLPRLTGRPQRG</sequence>
<dbReference type="SUPFAM" id="SSF103473">
    <property type="entry name" value="MFS general substrate transporter"/>
    <property type="match status" value="1"/>
</dbReference>
<dbReference type="PANTHER" id="PTHR11360:SF317">
    <property type="entry name" value="MAJOR FACILITATOR SUPERFAMILY (MFS) PROFILE DOMAIN-CONTAINING PROTEIN-RELATED"/>
    <property type="match status" value="1"/>
</dbReference>
<feature type="transmembrane region" description="Helical" evidence="5">
    <location>
        <begin position="289"/>
        <end position="308"/>
    </location>
</feature>
<feature type="transmembrane region" description="Helical" evidence="5">
    <location>
        <begin position="382"/>
        <end position="404"/>
    </location>
</feature>
<dbReference type="InterPro" id="IPR036259">
    <property type="entry name" value="MFS_trans_sf"/>
</dbReference>
<evidence type="ECO:0000256" key="4">
    <source>
        <dbReference type="ARBA" id="ARBA00023136"/>
    </source>
</evidence>
<feature type="domain" description="Major facilitator superfamily (MFS) profile" evidence="6">
    <location>
        <begin position="217"/>
        <end position="437"/>
    </location>
</feature>
<organism evidence="7 8">
    <name type="scientific">Kitasatospora viridis</name>
    <dbReference type="NCBI Taxonomy" id="281105"/>
    <lineage>
        <taxon>Bacteria</taxon>
        <taxon>Bacillati</taxon>
        <taxon>Actinomycetota</taxon>
        <taxon>Actinomycetes</taxon>
        <taxon>Kitasatosporales</taxon>
        <taxon>Streptomycetaceae</taxon>
        <taxon>Kitasatospora</taxon>
    </lineage>
</organism>
<keyword evidence="2 5" id="KW-0812">Transmembrane</keyword>
<evidence type="ECO:0000313" key="8">
    <source>
        <dbReference type="Proteomes" id="UP000317940"/>
    </source>
</evidence>
<feature type="transmembrane region" description="Helical" evidence="5">
    <location>
        <begin position="320"/>
        <end position="340"/>
    </location>
</feature>
<name>A0A561UL51_9ACTN</name>
<dbReference type="RefSeq" id="WP_145906234.1">
    <property type="nucleotide sequence ID" value="NZ_BAAAMZ010000016.1"/>
</dbReference>
<feature type="transmembrane region" description="Helical" evidence="5">
    <location>
        <begin position="410"/>
        <end position="427"/>
    </location>
</feature>
<feature type="transmembrane region" description="Helical" evidence="5">
    <location>
        <begin position="34"/>
        <end position="55"/>
    </location>
</feature>
<dbReference type="InterPro" id="IPR011701">
    <property type="entry name" value="MFS"/>
</dbReference>
<dbReference type="PROSITE" id="PS50850">
    <property type="entry name" value="MFS"/>
    <property type="match status" value="1"/>
</dbReference>
<reference evidence="7 8" key="1">
    <citation type="submission" date="2019-06" db="EMBL/GenBank/DDBJ databases">
        <title>Sequencing the genomes of 1000 actinobacteria strains.</title>
        <authorList>
            <person name="Klenk H.-P."/>
        </authorList>
    </citation>
    <scope>NUCLEOTIDE SEQUENCE [LARGE SCALE GENOMIC DNA]</scope>
    <source>
        <strain evidence="7 8">DSM 44826</strain>
    </source>
</reference>
<dbReference type="InterPro" id="IPR020846">
    <property type="entry name" value="MFS_dom"/>
</dbReference>
<dbReference type="Pfam" id="PF07690">
    <property type="entry name" value="MFS_1"/>
    <property type="match status" value="1"/>
</dbReference>
<feature type="transmembrane region" description="Helical" evidence="5">
    <location>
        <begin position="75"/>
        <end position="95"/>
    </location>
</feature>
<proteinExistence type="predicted"/>
<evidence type="ECO:0000259" key="6">
    <source>
        <dbReference type="PROSITE" id="PS50850"/>
    </source>
</evidence>
<evidence type="ECO:0000256" key="5">
    <source>
        <dbReference type="SAM" id="Phobius"/>
    </source>
</evidence>
<feature type="transmembrane region" description="Helical" evidence="5">
    <location>
        <begin position="174"/>
        <end position="196"/>
    </location>
</feature>
<keyword evidence="4 5" id="KW-0472">Membrane</keyword>
<dbReference type="EMBL" id="VIWT01000001">
    <property type="protein sequence ID" value="TWG00084.1"/>
    <property type="molecule type" value="Genomic_DNA"/>
</dbReference>
<dbReference type="CDD" id="cd17353">
    <property type="entry name" value="MFS_OFA_like"/>
    <property type="match status" value="1"/>
</dbReference>
<evidence type="ECO:0000313" key="7">
    <source>
        <dbReference type="EMBL" id="TWG00084.1"/>
    </source>
</evidence>
<feature type="transmembrane region" description="Helical" evidence="5">
    <location>
        <begin position="346"/>
        <end position="370"/>
    </location>
</feature>
<dbReference type="GO" id="GO:0022857">
    <property type="term" value="F:transmembrane transporter activity"/>
    <property type="evidence" value="ECO:0007669"/>
    <property type="project" value="InterPro"/>
</dbReference>
<evidence type="ECO:0000256" key="3">
    <source>
        <dbReference type="ARBA" id="ARBA00022989"/>
    </source>
</evidence>
<dbReference type="Proteomes" id="UP000317940">
    <property type="component" value="Unassembled WGS sequence"/>
</dbReference>